<evidence type="ECO:0000313" key="3">
    <source>
        <dbReference type="EMBL" id="MBK7952593.1"/>
    </source>
</evidence>
<evidence type="ECO:0000313" key="4">
    <source>
        <dbReference type="Proteomes" id="UP000706151"/>
    </source>
</evidence>
<proteinExistence type="predicted"/>
<keyword evidence="1" id="KW-1188">Viral release from host cell</keyword>
<accession>A0A935T7V9</accession>
<protein>
    <submittedName>
        <fullName evidence="3">Terminase small subunit</fullName>
    </submittedName>
</protein>
<gene>
    <name evidence="3" type="ORF">IPK02_00685</name>
</gene>
<dbReference type="PANTHER" id="PTHR41328:SF2">
    <property type="entry name" value="TERMINASE SMALL SUBUNIT"/>
    <property type="match status" value="1"/>
</dbReference>
<dbReference type="Proteomes" id="UP000706151">
    <property type="component" value="Unassembled WGS sequence"/>
</dbReference>
<dbReference type="GO" id="GO:0051276">
    <property type="term" value="P:chromosome organization"/>
    <property type="evidence" value="ECO:0007669"/>
    <property type="project" value="InterPro"/>
</dbReference>
<sequence length="141" mass="15137">MNLKQSRFCKEYLVDLNATQAAIRAGYSAKTARQIGDENLSKPDIAAAVAAGMAARSQRTTITQDKVLADLEAVKQNAMSKTTDKDGNVRMTSYTAALKACELQGRHLGMWNDRIAVTGQVTIAVAIRQRIANRIAPGGTG</sequence>
<dbReference type="AlphaFoldDB" id="A0A935T7V9"/>
<reference evidence="3 4" key="1">
    <citation type="submission" date="2020-10" db="EMBL/GenBank/DDBJ databases">
        <title>Connecting structure to function with the recovery of over 1000 high-quality activated sludge metagenome-assembled genomes encoding full-length rRNA genes using long-read sequencing.</title>
        <authorList>
            <person name="Singleton C.M."/>
            <person name="Petriglieri F."/>
            <person name="Kristensen J.M."/>
            <person name="Kirkegaard R.H."/>
            <person name="Michaelsen T.Y."/>
            <person name="Andersen M.H."/>
            <person name="Karst S.M."/>
            <person name="Dueholm M.S."/>
            <person name="Nielsen P.H."/>
            <person name="Albertsen M."/>
        </authorList>
    </citation>
    <scope>NUCLEOTIDE SEQUENCE [LARGE SCALE GENOMIC DNA]</scope>
    <source>
        <strain evidence="3">Fred_18-Q3-R57-64_BAT3C.720</strain>
    </source>
</reference>
<dbReference type="PANTHER" id="PTHR41328">
    <property type="entry name" value="TERMINASE SMALL SUBUNIT-RELATED"/>
    <property type="match status" value="1"/>
</dbReference>
<dbReference type="InterPro" id="IPR005335">
    <property type="entry name" value="Terminase_ssu"/>
</dbReference>
<dbReference type="InterPro" id="IPR052404">
    <property type="entry name" value="SPP1-like_terminase"/>
</dbReference>
<organism evidence="3 4">
    <name type="scientific">Candidatus Accumulibacter affinis</name>
    <dbReference type="NCBI Taxonomy" id="2954384"/>
    <lineage>
        <taxon>Bacteria</taxon>
        <taxon>Pseudomonadati</taxon>
        <taxon>Pseudomonadota</taxon>
        <taxon>Betaproteobacteria</taxon>
        <taxon>Candidatus Accumulibacter</taxon>
    </lineage>
</organism>
<evidence type="ECO:0000256" key="1">
    <source>
        <dbReference type="ARBA" id="ARBA00022612"/>
    </source>
</evidence>
<name>A0A935T7V9_9PROT</name>
<keyword evidence="2" id="KW-0231">Viral genome packaging</keyword>
<evidence type="ECO:0000256" key="2">
    <source>
        <dbReference type="ARBA" id="ARBA00023219"/>
    </source>
</evidence>
<dbReference type="Pfam" id="PF03592">
    <property type="entry name" value="Terminase_2"/>
    <property type="match status" value="1"/>
</dbReference>
<dbReference type="Gene3D" id="1.10.10.1400">
    <property type="entry name" value="Terminase, small subunit, N-terminal DNA-binding domain, HTH motif"/>
    <property type="match status" value="1"/>
</dbReference>
<dbReference type="InterPro" id="IPR038713">
    <property type="entry name" value="Terminase_Gp1_N_sf"/>
</dbReference>
<comment type="caution">
    <text evidence="3">The sequence shown here is derived from an EMBL/GenBank/DDBJ whole genome shotgun (WGS) entry which is preliminary data.</text>
</comment>
<dbReference type="EMBL" id="JADJOT010000001">
    <property type="protein sequence ID" value="MBK7952593.1"/>
    <property type="molecule type" value="Genomic_DNA"/>
</dbReference>